<accession>A0A437MD87</accession>
<comment type="catalytic activity">
    <reaction evidence="5 6">
        <text>cytidine(34) in tRNA(Ile2) + L-lysine + ATP = lysidine(34) in tRNA(Ile2) + AMP + diphosphate + H(+)</text>
        <dbReference type="Rhea" id="RHEA:43744"/>
        <dbReference type="Rhea" id="RHEA-COMP:10625"/>
        <dbReference type="Rhea" id="RHEA-COMP:10670"/>
        <dbReference type="ChEBI" id="CHEBI:15378"/>
        <dbReference type="ChEBI" id="CHEBI:30616"/>
        <dbReference type="ChEBI" id="CHEBI:32551"/>
        <dbReference type="ChEBI" id="CHEBI:33019"/>
        <dbReference type="ChEBI" id="CHEBI:82748"/>
        <dbReference type="ChEBI" id="CHEBI:83665"/>
        <dbReference type="ChEBI" id="CHEBI:456215"/>
        <dbReference type="EC" id="6.3.4.19"/>
    </reaction>
</comment>
<keyword evidence="6" id="KW-0963">Cytoplasm</keyword>
<proteinExistence type="inferred from homology"/>
<keyword evidence="9" id="KW-1185">Reference proteome</keyword>
<evidence type="ECO:0000313" key="9">
    <source>
        <dbReference type="Proteomes" id="UP000282957"/>
    </source>
</evidence>
<keyword evidence="4" id="KW-0067">ATP-binding</keyword>
<evidence type="ECO:0000313" key="8">
    <source>
        <dbReference type="EMBL" id="RVT95608.1"/>
    </source>
</evidence>
<keyword evidence="1 6" id="KW-0436">Ligase</keyword>
<gene>
    <name evidence="6 8" type="primary">tilS</name>
    <name evidence="8" type="ORF">EOD42_15505</name>
</gene>
<dbReference type="Pfam" id="PF01171">
    <property type="entry name" value="ATP_bind_3"/>
    <property type="match status" value="1"/>
</dbReference>
<dbReference type="EMBL" id="SACL01000005">
    <property type="protein sequence ID" value="RVT95608.1"/>
    <property type="molecule type" value="Genomic_DNA"/>
</dbReference>
<sequence>MARPVDFGALTAGFGPPPPVVAAGVSGGPHSLALAVLARDWAARAGIRFLALIVDHGLRPESAAEAAHVRAMLAGQGIAARVLTLALAPGPAMQERAREGRLAALLAACLEEGAAWLMLGHHRLDQAETLLFRAARGSGEAGLAAMPGWRAAPEALVLRPLLGTPPAALEDVCTRAGLPPVRDPSNDNPRFARIRTRAALADPDGEGAVVGALAQAAHALGRRRARRDAALADRAARAVTLLPCGAARVDAAALDAPLLAALLRVVGGARHAPARAEVEALLARGQGTLGGAWWRADGWVLREPSLLEALVPARAGAVWDGRWHLEQDMPGCMLGAAGAGLDGPWPAAVRKGLPALWKDGRLYAVPHIGLGPPVPGLTFRPAGGPLTAVFGVSLELGIHPGQIRPMLGSTSALLPTKE</sequence>
<dbReference type="HAMAP" id="MF_01161">
    <property type="entry name" value="tRNA_Ile_lys_synt"/>
    <property type="match status" value="1"/>
</dbReference>
<comment type="similarity">
    <text evidence="6">Belongs to the tRNA(Ile)-lysidine synthase family.</text>
</comment>
<reference evidence="8 9" key="1">
    <citation type="submission" date="2019-01" db="EMBL/GenBank/DDBJ databases">
        <authorList>
            <person name="Chen W.-M."/>
        </authorList>
    </citation>
    <scope>NUCLEOTIDE SEQUENCE [LARGE SCALE GENOMIC DNA]</scope>
    <source>
        <strain evidence="8 9">CCP-6</strain>
    </source>
</reference>
<keyword evidence="2 6" id="KW-0819">tRNA processing</keyword>
<evidence type="ECO:0000259" key="7">
    <source>
        <dbReference type="Pfam" id="PF01171"/>
    </source>
</evidence>
<dbReference type="Proteomes" id="UP000282957">
    <property type="component" value="Unassembled WGS sequence"/>
</dbReference>
<dbReference type="InterPro" id="IPR012094">
    <property type="entry name" value="tRNA_Ile_lys_synt"/>
</dbReference>
<dbReference type="Gene3D" id="3.40.50.620">
    <property type="entry name" value="HUPs"/>
    <property type="match status" value="1"/>
</dbReference>
<dbReference type="InterPro" id="IPR012795">
    <property type="entry name" value="tRNA_Ile_lys_synt_N"/>
</dbReference>
<dbReference type="OrthoDB" id="9807403at2"/>
<comment type="subcellular location">
    <subcellularLocation>
        <location evidence="6">Cytoplasm</location>
    </subcellularLocation>
</comment>
<dbReference type="GO" id="GO:0005524">
    <property type="term" value="F:ATP binding"/>
    <property type="evidence" value="ECO:0007669"/>
    <property type="project" value="UniProtKB-KW"/>
</dbReference>
<evidence type="ECO:0000256" key="3">
    <source>
        <dbReference type="ARBA" id="ARBA00022741"/>
    </source>
</evidence>
<dbReference type="PANTHER" id="PTHR43033">
    <property type="entry name" value="TRNA(ILE)-LYSIDINE SYNTHASE-RELATED"/>
    <property type="match status" value="1"/>
</dbReference>
<comment type="caution">
    <text evidence="6">Lacks conserved residue(s) required for the propagation of feature annotation.</text>
</comment>
<dbReference type="CDD" id="cd01992">
    <property type="entry name" value="TilS_N"/>
    <property type="match status" value="1"/>
</dbReference>
<dbReference type="AlphaFoldDB" id="A0A437MD87"/>
<dbReference type="GO" id="GO:0032267">
    <property type="term" value="F:tRNA(Ile)-lysidine synthase activity"/>
    <property type="evidence" value="ECO:0007669"/>
    <property type="project" value="UniProtKB-EC"/>
</dbReference>
<dbReference type="EC" id="6.3.4.19" evidence="6"/>
<protein>
    <recommendedName>
        <fullName evidence="6">tRNA(Ile)-lysidine synthase</fullName>
        <ecNumber evidence="6">6.3.4.19</ecNumber>
    </recommendedName>
    <alternativeName>
        <fullName evidence="6">tRNA(Ile)-2-lysyl-cytidine synthase</fullName>
    </alternativeName>
    <alternativeName>
        <fullName evidence="6">tRNA(Ile)-lysidine synthetase</fullName>
    </alternativeName>
</protein>
<dbReference type="InterPro" id="IPR014729">
    <property type="entry name" value="Rossmann-like_a/b/a_fold"/>
</dbReference>
<dbReference type="InterPro" id="IPR011063">
    <property type="entry name" value="TilS/TtcA_N"/>
</dbReference>
<dbReference type="GO" id="GO:0005737">
    <property type="term" value="C:cytoplasm"/>
    <property type="evidence" value="ECO:0007669"/>
    <property type="project" value="UniProtKB-SubCell"/>
</dbReference>
<evidence type="ECO:0000256" key="4">
    <source>
        <dbReference type="ARBA" id="ARBA00022840"/>
    </source>
</evidence>
<dbReference type="SUPFAM" id="SSF52402">
    <property type="entry name" value="Adenine nucleotide alpha hydrolases-like"/>
    <property type="match status" value="1"/>
</dbReference>
<comment type="caution">
    <text evidence="8">The sequence shown here is derived from an EMBL/GenBank/DDBJ whole genome shotgun (WGS) entry which is preliminary data.</text>
</comment>
<evidence type="ECO:0000256" key="1">
    <source>
        <dbReference type="ARBA" id="ARBA00022598"/>
    </source>
</evidence>
<dbReference type="NCBIfam" id="TIGR02432">
    <property type="entry name" value="lysidine_TilS_N"/>
    <property type="match status" value="1"/>
</dbReference>
<organism evidence="8 9">
    <name type="scientific">Rhodovarius crocodyli</name>
    <dbReference type="NCBI Taxonomy" id="1979269"/>
    <lineage>
        <taxon>Bacteria</taxon>
        <taxon>Pseudomonadati</taxon>
        <taxon>Pseudomonadota</taxon>
        <taxon>Alphaproteobacteria</taxon>
        <taxon>Acetobacterales</taxon>
        <taxon>Roseomonadaceae</taxon>
        <taxon>Rhodovarius</taxon>
    </lineage>
</organism>
<name>A0A437MD87_9PROT</name>
<dbReference type="GO" id="GO:0006400">
    <property type="term" value="P:tRNA modification"/>
    <property type="evidence" value="ECO:0007669"/>
    <property type="project" value="UniProtKB-UniRule"/>
</dbReference>
<evidence type="ECO:0000256" key="5">
    <source>
        <dbReference type="ARBA" id="ARBA00048539"/>
    </source>
</evidence>
<comment type="function">
    <text evidence="6">Ligates lysine onto the cytidine present at position 34 of the AUA codon-specific tRNA(Ile) that contains the anticodon CAU, in an ATP-dependent manner. Cytidine is converted to lysidine, thus changing the amino acid specificity of the tRNA from methionine to isoleucine.</text>
</comment>
<dbReference type="PANTHER" id="PTHR43033:SF5">
    <property type="entry name" value="TRNA(ILE)-LYSIDINE SYNTHETASE"/>
    <property type="match status" value="1"/>
</dbReference>
<keyword evidence="3" id="KW-0547">Nucleotide-binding</keyword>
<dbReference type="RefSeq" id="WP_127788466.1">
    <property type="nucleotide sequence ID" value="NZ_SACL01000005.1"/>
</dbReference>
<feature type="domain" description="tRNA(Ile)-lysidine/2-thiocytidine synthase N-terminal" evidence="7">
    <location>
        <begin position="22"/>
        <end position="197"/>
    </location>
</feature>
<evidence type="ECO:0000256" key="2">
    <source>
        <dbReference type="ARBA" id="ARBA00022694"/>
    </source>
</evidence>
<evidence type="ECO:0000256" key="6">
    <source>
        <dbReference type="HAMAP-Rule" id="MF_01161"/>
    </source>
</evidence>